<protein>
    <recommendedName>
        <fullName evidence="4">LPS-assembly lipoprotein LptE</fullName>
    </recommendedName>
</protein>
<dbReference type="GO" id="GO:0019867">
    <property type="term" value="C:outer membrane"/>
    <property type="evidence" value="ECO:0007669"/>
    <property type="project" value="InterPro"/>
</dbReference>
<dbReference type="Proteomes" id="UP000320813">
    <property type="component" value="Unassembled WGS sequence"/>
</dbReference>
<proteinExistence type="predicted"/>
<dbReference type="PROSITE" id="PS51257">
    <property type="entry name" value="PROKAR_LIPOPROTEIN"/>
    <property type="match status" value="1"/>
</dbReference>
<feature type="chain" id="PRO_5022113538" description="LPS-assembly lipoprotein LptE" evidence="1">
    <location>
        <begin position="21"/>
        <end position="190"/>
    </location>
</feature>
<comment type="caution">
    <text evidence="2">The sequence shown here is derived from an EMBL/GenBank/DDBJ whole genome shotgun (WGS) entry which is preliminary data.</text>
</comment>
<organism evidence="2 3">
    <name type="scientific">Candidatus Acidulodesulfobacterium ferriphilum</name>
    <dbReference type="NCBI Taxonomy" id="2597223"/>
    <lineage>
        <taxon>Bacteria</taxon>
        <taxon>Deltaproteobacteria</taxon>
        <taxon>Candidatus Acidulodesulfobacterales</taxon>
        <taxon>Candidatus Acidulodesulfobacterium</taxon>
    </lineage>
</organism>
<dbReference type="Gene3D" id="3.30.160.150">
    <property type="entry name" value="Lipoprotein like domain"/>
    <property type="match status" value="1"/>
</dbReference>
<keyword evidence="1" id="KW-0732">Signal</keyword>
<evidence type="ECO:0000313" key="3">
    <source>
        <dbReference type="Proteomes" id="UP000320813"/>
    </source>
</evidence>
<dbReference type="EMBL" id="SGBD01000001">
    <property type="protein sequence ID" value="RZD15503.1"/>
    <property type="molecule type" value="Genomic_DNA"/>
</dbReference>
<dbReference type="GO" id="GO:0043165">
    <property type="term" value="P:Gram-negative-bacterium-type cell outer membrane assembly"/>
    <property type="evidence" value="ECO:0007669"/>
    <property type="project" value="InterPro"/>
</dbReference>
<accession>A0A519BE16</accession>
<feature type="signal peptide" evidence="1">
    <location>
        <begin position="1"/>
        <end position="20"/>
    </location>
</feature>
<evidence type="ECO:0000256" key="1">
    <source>
        <dbReference type="SAM" id="SignalP"/>
    </source>
</evidence>
<name>A0A519BE16_9DELT</name>
<reference evidence="2 3" key="1">
    <citation type="submission" date="2019-01" db="EMBL/GenBank/DDBJ databases">
        <title>Insights into ecological role of a new deltaproteobacterial order Candidatus Sinidesulfobacterales (Sva0485) by metagenomics and metatranscriptomics.</title>
        <authorList>
            <person name="Tan S."/>
            <person name="Liu J."/>
            <person name="Fang Y."/>
            <person name="Hedlund B.P."/>
            <person name="Lian Z.H."/>
            <person name="Huang L.Y."/>
            <person name="Li J.T."/>
            <person name="Huang L.N."/>
            <person name="Li W.J."/>
            <person name="Jiang H.C."/>
            <person name="Dong H.L."/>
            <person name="Shu W.S."/>
        </authorList>
    </citation>
    <scope>NUCLEOTIDE SEQUENCE [LARGE SCALE GENOMIC DNA]</scope>
    <source>
        <strain evidence="2">AP3</strain>
    </source>
</reference>
<dbReference type="Pfam" id="PF04390">
    <property type="entry name" value="LptE"/>
    <property type="match status" value="1"/>
</dbReference>
<gene>
    <name evidence="2" type="ORF">EVJ47_04320</name>
</gene>
<dbReference type="InterPro" id="IPR007485">
    <property type="entry name" value="LPS_assembly_LptE"/>
</dbReference>
<sequence>MKNKFALVVIIAFASLFTSACGFSMLSQKNSSVNIYGRYKKYNNISQIFIKPFKNLTYKSGVGVYFSNNLAYYLNTSTDMFTANQGDARYYLTGKIVSIQNSVMSYTGVAAAVEYMITATVQVSLYKTSGKIIFQNVNISSSAFYYNYINPLIAHKQEKAALKTVSKRVARKIAIFIESKRLIRNNNIKK</sequence>
<evidence type="ECO:0000313" key="2">
    <source>
        <dbReference type="EMBL" id="RZD15503.1"/>
    </source>
</evidence>
<evidence type="ECO:0008006" key="4">
    <source>
        <dbReference type="Google" id="ProtNLM"/>
    </source>
</evidence>
<dbReference type="AlphaFoldDB" id="A0A519BE16"/>